<feature type="region of interest" description="Disordered" evidence="1">
    <location>
        <begin position="18"/>
        <end position="44"/>
    </location>
</feature>
<evidence type="ECO:0000256" key="1">
    <source>
        <dbReference type="SAM" id="MobiDB-lite"/>
    </source>
</evidence>
<reference evidence="2 3" key="1">
    <citation type="submission" date="2014-12" db="EMBL/GenBank/DDBJ databases">
        <title>Genome assembly of Enhygromyxa salina DSM 15201.</title>
        <authorList>
            <person name="Sharma G."/>
            <person name="Subramanian S."/>
        </authorList>
    </citation>
    <scope>NUCLEOTIDE SEQUENCE [LARGE SCALE GENOMIC DNA]</scope>
    <source>
        <strain evidence="2 3">DSM 15201</strain>
    </source>
</reference>
<dbReference type="RefSeq" id="WP_052555516.1">
    <property type="nucleotide sequence ID" value="NZ_JMCC02000093.1"/>
</dbReference>
<evidence type="ECO:0000313" key="3">
    <source>
        <dbReference type="Proteomes" id="UP000031599"/>
    </source>
</evidence>
<dbReference type="Proteomes" id="UP000031599">
    <property type="component" value="Unassembled WGS sequence"/>
</dbReference>
<evidence type="ECO:0000313" key="2">
    <source>
        <dbReference type="EMBL" id="KIG13520.1"/>
    </source>
</evidence>
<accession>A0A0C2CVB0</accession>
<gene>
    <name evidence="2" type="ORF">DB30_07968</name>
</gene>
<protein>
    <submittedName>
        <fullName evidence="2">Uncharacterized protein</fullName>
    </submittedName>
</protein>
<organism evidence="2 3">
    <name type="scientific">Enhygromyxa salina</name>
    <dbReference type="NCBI Taxonomy" id="215803"/>
    <lineage>
        <taxon>Bacteria</taxon>
        <taxon>Pseudomonadati</taxon>
        <taxon>Myxococcota</taxon>
        <taxon>Polyangia</taxon>
        <taxon>Nannocystales</taxon>
        <taxon>Nannocystaceae</taxon>
        <taxon>Enhygromyxa</taxon>
    </lineage>
</organism>
<dbReference type="PROSITE" id="PS51257">
    <property type="entry name" value="PROKAR_LIPOPROTEIN"/>
    <property type="match status" value="1"/>
</dbReference>
<proteinExistence type="predicted"/>
<name>A0A0C2CVB0_9BACT</name>
<comment type="caution">
    <text evidence="2">The sequence shown here is derived from an EMBL/GenBank/DDBJ whole genome shotgun (WGS) entry which is preliminary data.</text>
</comment>
<sequence length="293" mass="31796">MKPAHALLGLATALACTAPSPDKREPEPASLGHHSSEPPTFPAVTGDQAECQECTRNDIGQCRLERLGYCPGGPKGTHEACEYEVECPESCCKRFPLVGGVALVRPGRSVWDFGYQREPVEVARVPTSSRGLLVRVMSIYDDHVQVRTIGAATPKVCTKVVDDLRGAILWLDVKPSDLSPVPKACSAAAYAIGDLDNQDYALHSDGTYELEFDPASHGEARVVKARTPVDFPLRPGDQTEFSAGVIIDFIELPKGEPVECDRSRCCYRLPGILRPRLCSPPKAVHNAPQPLDE</sequence>
<dbReference type="AlphaFoldDB" id="A0A0C2CVB0"/>
<dbReference type="EMBL" id="JMCC02000093">
    <property type="protein sequence ID" value="KIG13520.1"/>
    <property type="molecule type" value="Genomic_DNA"/>
</dbReference>